<dbReference type="EMBL" id="FNPI01000015">
    <property type="protein sequence ID" value="SDZ50424.1"/>
    <property type="molecule type" value="Genomic_DNA"/>
</dbReference>
<dbReference type="Proteomes" id="UP000198935">
    <property type="component" value="Unassembled WGS sequence"/>
</dbReference>
<organism evidence="2 3">
    <name type="scientific">Evansella caseinilytica</name>
    <dbReference type="NCBI Taxonomy" id="1503961"/>
    <lineage>
        <taxon>Bacteria</taxon>
        <taxon>Bacillati</taxon>
        <taxon>Bacillota</taxon>
        <taxon>Bacilli</taxon>
        <taxon>Bacillales</taxon>
        <taxon>Bacillaceae</taxon>
        <taxon>Evansella</taxon>
    </lineage>
</organism>
<feature type="transmembrane region" description="Helical" evidence="1">
    <location>
        <begin position="69"/>
        <end position="90"/>
    </location>
</feature>
<evidence type="ECO:0000313" key="3">
    <source>
        <dbReference type="Proteomes" id="UP000198935"/>
    </source>
</evidence>
<sequence length="101" mass="11448">MDSNKSAHRLKLHNMCRVARLIEGVQTVRETVPANLNMSVVSPLRTYVLCTRRCSSLPRLDLLGTGMSAFLNTLQLVKTMIFTCILSVLLKKQLFKTEILR</sequence>
<gene>
    <name evidence="2" type="ORF">SAMN05421736_11514</name>
</gene>
<dbReference type="AlphaFoldDB" id="A0A1H3TJJ4"/>
<name>A0A1H3TJJ4_9BACI</name>
<keyword evidence="1" id="KW-0812">Transmembrane</keyword>
<keyword evidence="1" id="KW-0472">Membrane</keyword>
<protein>
    <submittedName>
        <fullName evidence="2">Uncharacterized protein</fullName>
    </submittedName>
</protein>
<keyword evidence="1" id="KW-1133">Transmembrane helix</keyword>
<evidence type="ECO:0000313" key="2">
    <source>
        <dbReference type="EMBL" id="SDZ50424.1"/>
    </source>
</evidence>
<reference evidence="3" key="1">
    <citation type="submission" date="2016-10" db="EMBL/GenBank/DDBJ databases">
        <authorList>
            <person name="Varghese N."/>
            <person name="Submissions S."/>
        </authorList>
    </citation>
    <scope>NUCLEOTIDE SEQUENCE [LARGE SCALE GENOMIC DNA]</scope>
    <source>
        <strain evidence="3">SP</strain>
    </source>
</reference>
<keyword evidence="3" id="KW-1185">Reference proteome</keyword>
<evidence type="ECO:0000256" key="1">
    <source>
        <dbReference type="SAM" id="Phobius"/>
    </source>
</evidence>
<accession>A0A1H3TJJ4</accession>
<proteinExistence type="predicted"/>